<dbReference type="SMR" id="A0A3B6C7W6"/>
<dbReference type="Gramene" id="TraesWEE_scaffold_063402_01G000100.1">
    <property type="protein sequence ID" value="TraesWEE_scaffold_063402_01G000100.1"/>
    <property type="gene ID" value="TraesWEE_scaffold_063402_01G000100"/>
</dbReference>
<evidence type="ECO:0000313" key="1">
    <source>
        <dbReference type="EnsemblPlants" id="TraesCS2B02G338200.1.cds1"/>
    </source>
</evidence>
<reference evidence="1" key="1">
    <citation type="submission" date="2018-08" db="EMBL/GenBank/DDBJ databases">
        <authorList>
            <person name="Rossello M."/>
        </authorList>
    </citation>
    <scope>NUCLEOTIDE SEQUENCE [LARGE SCALE GENOMIC DNA]</scope>
    <source>
        <strain evidence="1">cv. Chinese Spring</strain>
    </source>
</reference>
<sequence length="157" mass="16750">MHPELKAYLDDYHARTMARYDTVDKQHELMWKILTSDPTLQPACPMGTATDGSLTDDASVLAVVPDIFSATTQAQEPLAGSHDAPSVCIKRVPVTCLTECLAQVASIASVDEVHDATTAANPEPVDDLIHHEVASEIVTPVATTTAVDPKTSMKVLG</sequence>
<dbReference type="OrthoDB" id="720454at2759"/>
<dbReference type="Gramene" id="TraesJAG2B03G00968510.1">
    <property type="protein sequence ID" value="TraesJAG2B03G00968510.1.CDS1"/>
    <property type="gene ID" value="TraesJAG2B03G00968510"/>
</dbReference>
<dbReference type="Gramene" id="TraesCS2B02G338200.1">
    <property type="protein sequence ID" value="TraesCS2B02G338200.1.cds1"/>
    <property type="gene ID" value="TraesCS2B02G338200"/>
</dbReference>
<dbReference type="Gramene" id="TraesLDM2B03G00969580.1">
    <property type="protein sequence ID" value="TraesLDM2B03G00969580.1.CDS1"/>
    <property type="gene ID" value="TraesLDM2B03G00969580"/>
</dbReference>
<dbReference type="AlphaFoldDB" id="A0A3B6C7W6"/>
<dbReference type="Gramene" id="TraesCAD_scaffold_053849_01G000100.1">
    <property type="protein sequence ID" value="TraesCAD_scaffold_053849_01G000100.1"/>
    <property type="gene ID" value="TraesCAD_scaffold_053849_01G000100"/>
</dbReference>
<dbReference type="Gramene" id="TraesRN2B0100906900.1">
    <property type="protein sequence ID" value="TraesRN2B0100906900.1"/>
    <property type="gene ID" value="TraesRN2B0100906900"/>
</dbReference>
<name>A0A3B6C7W6_WHEAT</name>
<dbReference type="Gramene" id="TraesNOR2B03G00982780.1">
    <property type="protein sequence ID" value="TraesNOR2B03G00982780.1.CDS1"/>
    <property type="gene ID" value="TraesNOR2B03G00982780"/>
</dbReference>
<dbReference type="Gramene" id="TraesSYM2B03G00983110.1">
    <property type="protein sequence ID" value="TraesSYM2B03G00983110.1.CDS1"/>
    <property type="gene ID" value="TraesSYM2B03G00983110"/>
</dbReference>
<reference evidence="1" key="2">
    <citation type="submission" date="2018-10" db="UniProtKB">
        <authorList>
            <consortium name="EnsemblPlants"/>
        </authorList>
    </citation>
    <scope>IDENTIFICATION</scope>
</reference>
<evidence type="ECO:0000313" key="2">
    <source>
        <dbReference type="Proteomes" id="UP000019116"/>
    </source>
</evidence>
<dbReference type="Gramene" id="TraesJUL2B03G00975130.1">
    <property type="protein sequence ID" value="TraesJUL2B03G00975130.1.CDS1"/>
    <property type="gene ID" value="TraesJUL2B03G00975130"/>
</dbReference>
<keyword evidence="2" id="KW-1185">Reference proteome</keyword>
<dbReference type="Gramene" id="TraesARI2B03G00983600.1">
    <property type="protein sequence ID" value="TraesARI2B03G00983600.1.CDS1"/>
    <property type="gene ID" value="TraesARI2B03G00983600"/>
</dbReference>
<dbReference type="Gramene" id="TraesCS2B03G0880000.1">
    <property type="protein sequence ID" value="TraesCS2B03G0880000.1.CDS1"/>
    <property type="gene ID" value="TraesCS2B03G0880000"/>
</dbReference>
<protein>
    <submittedName>
        <fullName evidence="1">Uncharacterized protein</fullName>
    </submittedName>
</protein>
<dbReference type="Gramene" id="TraesROB_scaffold_052368_01G000100.1">
    <property type="protein sequence ID" value="TraesROB_scaffold_052368_01G000100.1"/>
    <property type="gene ID" value="TraesROB_scaffold_052368_01G000100"/>
</dbReference>
<dbReference type="Proteomes" id="UP000019116">
    <property type="component" value="Chromosome 2B"/>
</dbReference>
<accession>A0A3B6C7W6</accession>
<dbReference type="Gramene" id="TraesMAC2B03G00966380.1">
    <property type="protein sequence ID" value="TraesMAC2B03G00966380.1.CDS1"/>
    <property type="gene ID" value="TraesMAC2B03G00966380"/>
</dbReference>
<proteinExistence type="predicted"/>
<dbReference type="EnsemblPlants" id="TraesCS2B02G338200.1">
    <property type="protein sequence ID" value="TraesCS2B02G338200.1.cds1"/>
    <property type="gene ID" value="TraesCS2B02G338200"/>
</dbReference>
<organism evidence="1">
    <name type="scientific">Triticum aestivum</name>
    <name type="common">Wheat</name>
    <dbReference type="NCBI Taxonomy" id="4565"/>
    <lineage>
        <taxon>Eukaryota</taxon>
        <taxon>Viridiplantae</taxon>
        <taxon>Streptophyta</taxon>
        <taxon>Embryophyta</taxon>
        <taxon>Tracheophyta</taxon>
        <taxon>Spermatophyta</taxon>
        <taxon>Magnoliopsida</taxon>
        <taxon>Liliopsida</taxon>
        <taxon>Poales</taxon>
        <taxon>Poaceae</taxon>
        <taxon>BOP clade</taxon>
        <taxon>Pooideae</taxon>
        <taxon>Triticodae</taxon>
        <taxon>Triticeae</taxon>
        <taxon>Triticinae</taxon>
        <taxon>Triticum</taxon>
    </lineage>
</organism>
<dbReference type="Gramene" id="TraesCLE_scaffold_034259_01G000100.1">
    <property type="protein sequence ID" value="TraesCLE_scaffold_034259_01G000100.1"/>
    <property type="gene ID" value="TraesCLE_scaffold_034259_01G000100"/>
</dbReference>